<dbReference type="GO" id="GO:0005886">
    <property type="term" value="C:plasma membrane"/>
    <property type="evidence" value="ECO:0007669"/>
    <property type="project" value="TreeGrafter"/>
</dbReference>
<dbReference type="EMBL" id="VBAM01000471">
    <property type="protein sequence ID" value="TMJ07557.1"/>
    <property type="molecule type" value="Genomic_DNA"/>
</dbReference>
<accession>A0A537LIQ4</accession>
<dbReference type="Proteomes" id="UP000320393">
    <property type="component" value="Unassembled WGS sequence"/>
</dbReference>
<evidence type="ECO:0000313" key="2">
    <source>
        <dbReference type="EMBL" id="TMJ07557.1"/>
    </source>
</evidence>
<dbReference type="Pfam" id="PF00990">
    <property type="entry name" value="GGDEF"/>
    <property type="match status" value="1"/>
</dbReference>
<dbReference type="Gene3D" id="3.30.70.270">
    <property type="match status" value="1"/>
</dbReference>
<comment type="caution">
    <text evidence="2">The sequence shown here is derived from an EMBL/GenBank/DDBJ whole genome shotgun (WGS) entry which is preliminary data.</text>
</comment>
<dbReference type="SMART" id="SM00267">
    <property type="entry name" value="GGDEF"/>
    <property type="match status" value="1"/>
</dbReference>
<dbReference type="InterPro" id="IPR043128">
    <property type="entry name" value="Rev_trsase/Diguanyl_cyclase"/>
</dbReference>
<dbReference type="GO" id="GO:1902201">
    <property type="term" value="P:negative regulation of bacterial-type flagellum-dependent cell motility"/>
    <property type="evidence" value="ECO:0007669"/>
    <property type="project" value="TreeGrafter"/>
</dbReference>
<organism evidence="2 3">
    <name type="scientific">Candidatus Segetimicrobium genomatis</name>
    <dbReference type="NCBI Taxonomy" id="2569760"/>
    <lineage>
        <taxon>Bacteria</taxon>
        <taxon>Bacillati</taxon>
        <taxon>Candidatus Sysuimicrobiota</taxon>
        <taxon>Candidatus Sysuimicrobiia</taxon>
        <taxon>Candidatus Sysuimicrobiales</taxon>
        <taxon>Candidatus Segetimicrobiaceae</taxon>
        <taxon>Candidatus Segetimicrobium</taxon>
    </lineage>
</organism>
<dbReference type="NCBIfam" id="TIGR00254">
    <property type="entry name" value="GGDEF"/>
    <property type="match status" value="1"/>
</dbReference>
<sequence length="340" mass="36700">MSTEAKRPKPAGAPADSDKAVAFLARLAAEFTADLSLPDLLERVTRGLREANGFESCVIALLERREGDDVLVVRVAGGLGADQGMRGMVFPRGTGLDWHVLNSGIPMLVTDLHSHPRVVRKDPTLRSGMYAPLVAGRRPVGVLSAYRSAAAAFRTADLHLLTVVARYIGGAIEVARLREQLKELAATDALTGLATRRSFFDRLSGELDRCRRVRRGLSVALVDLNGYSEVNGAWGLAAGNDALIQFADALSRSVRAYDQAVRFGPDQFALLLPEAPRVKAEEILDRLRDVAILRPPHAGAGSALAFSWGVAVFPDDGENIDDLLRTAGSRLQAMKDLESR</sequence>
<gene>
    <name evidence="2" type="ORF">E6H02_11290</name>
</gene>
<dbReference type="AlphaFoldDB" id="A0A537LIQ4"/>
<reference evidence="2 3" key="1">
    <citation type="journal article" date="2019" name="Nat. Microbiol.">
        <title>Mediterranean grassland soil C-N compound turnover is dependent on rainfall and depth, and is mediated by genomically divergent microorganisms.</title>
        <authorList>
            <person name="Diamond S."/>
            <person name="Andeer P.F."/>
            <person name="Li Z."/>
            <person name="Crits-Christoph A."/>
            <person name="Burstein D."/>
            <person name="Anantharaman K."/>
            <person name="Lane K.R."/>
            <person name="Thomas B.C."/>
            <person name="Pan C."/>
            <person name="Northen T.R."/>
            <person name="Banfield J.F."/>
        </authorList>
    </citation>
    <scope>NUCLEOTIDE SEQUENCE [LARGE SCALE GENOMIC DNA]</scope>
    <source>
        <strain evidence="2">NP_5</strain>
    </source>
</reference>
<dbReference type="SUPFAM" id="SSF55073">
    <property type="entry name" value="Nucleotide cyclase"/>
    <property type="match status" value="1"/>
</dbReference>
<name>A0A537LIQ4_9BACT</name>
<evidence type="ECO:0000313" key="3">
    <source>
        <dbReference type="Proteomes" id="UP000320393"/>
    </source>
</evidence>
<feature type="domain" description="GGDEF" evidence="1">
    <location>
        <begin position="215"/>
        <end position="340"/>
    </location>
</feature>
<dbReference type="Gene3D" id="3.30.450.40">
    <property type="match status" value="1"/>
</dbReference>
<dbReference type="PANTHER" id="PTHR45138:SF9">
    <property type="entry name" value="DIGUANYLATE CYCLASE DGCM-RELATED"/>
    <property type="match status" value="1"/>
</dbReference>
<dbReference type="InterPro" id="IPR050469">
    <property type="entry name" value="Diguanylate_Cyclase"/>
</dbReference>
<dbReference type="CDD" id="cd01949">
    <property type="entry name" value="GGDEF"/>
    <property type="match status" value="1"/>
</dbReference>
<dbReference type="InterPro" id="IPR000160">
    <property type="entry name" value="GGDEF_dom"/>
</dbReference>
<dbReference type="InterPro" id="IPR029787">
    <property type="entry name" value="Nucleotide_cyclase"/>
</dbReference>
<dbReference type="SUPFAM" id="SSF55781">
    <property type="entry name" value="GAF domain-like"/>
    <property type="match status" value="1"/>
</dbReference>
<dbReference type="InterPro" id="IPR029016">
    <property type="entry name" value="GAF-like_dom_sf"/>
</dbReference>
<proteinExistence type="predicted"/>
<evidence type="ECO:0000259" key="1">
    <source>
        <dbReference type="PROSITE" id="PS50887"/>
    </source>
</evidence>
<dbReference type="Pfam" id="PF13185">
    <property type="entry name" value="GAF_2"/>
    <property type="match status" value="1"/>
</dbReference>
<dbReference type="GO" id="GO:0052621">
    <property type="term" value="F:diguanylate cyclase activity"/>
    <property type="evidence" value="ECO:0007669"/>
    <property type="project" value="TreeGrafter"/>
</dbReference>
<dbReference type="InterPro" id="IPR003018">
    <property type="entry name" value="GAF"/>
</dbReference>
<dbReference type="PROSITE" id="PS50887">
    <property type="entry name" value="GGDEF"/>
    <property type="match status" value="1"/>
</dbReference>
<dbReference type="SMART" id="SM00065">
    <property type="entry name" value="GAF"/>
    <property type="match status" value="1"/>
</dbReference>
<dbReference type="GO" id="GO:0043709">
    <property type="term" value="P:cell adhesion involved in single-species biofilm formation"/>
    <property type="evidence" value="ECO:0007669"/>
    <property type="project" value="TreeGrafter"/>
</dbReference>
<dbReference type="PANTHER" id="PTHR45138">
    <property type="entry name" value="REGULATORY COMPONENTS OF SENSORY TRANSDUCTION SYSTEM"/>
    <property type="match status" value="1"/>
</dbReference>
<protein>
    <submittedName>
        <fullName evidence="2">Diguanylate cyclase</fullName>
    </submittedName>
</protein>